<reference evidence="5" key="1">
    <citation type="journal article" date="2019" name="Int. J. Syst. Evol. Microbiol.">
        <title>The Global Catalogue of Microorganisms (GCM) 10K type strain sequencing project: providing services to taxonomists for standard genome sequencing and annotation.</title>
        <authorList>
            <consortium name="The Broad Institute Genomics Platform"/>
            <consortium name="The Broad Institute Genome Sequencing Center for Infectious Disease"/>
            <person name="Wu L."/>
            <person name="Ma J."/>
        </authorList>
    </citation>
    <scope>NUCLEOTIDE SEQUENCE [LARGE SCALE GENOMIC DNA]</scope>
    <source>
        <strain evidence="5">JCM 17441</strain>
    </source>
</reference>
<keyword evidence="2" id="KW-0808">Transferase</keyword>
<evidence type="ECO:0000313" key="4">
    <source>
        <dbReference type="EMBL" id="GAA4244102.1"/>
    </source>
</evidence>
<dbReference type="PANTHER" id="PTHR45947">
    <property type="entry name" value="SULFOQUINOVOSYL TRANSFERASE SQD2"/>
    <property type="match status" value="1"/>
</dbReference>
<keyword evidence="5" id="KW-1185">Reference proteome</keyword>
<dbReference type="Pfam" id="PF13692">
    <property type="entry name" value="Glyco_trans_1_4"/>
    <property type="match status" value="1"/>
</dbReference>
<dbReference type="Proteomes" id="UP001500620">
    <property type="component" value="Unassembled WGS sequence"/>
</dbReference>
<evidence type="ECO:0000259" key="3">
    <source>
        <dbReference type="Pfam" id="PF13439"/>
    </source>
</evidence>
<accession>A0ABP8CW64</accession>
<feature type="domain" description="Glycosyltransferase subfamily 4-like N-terminal" evidence="3">
    <location>
        <begin position="52"/>
        <end position="204"/>
    </location>
</feature>
<proteinExistence type="predicted"/>
<dbReference type="InterPro" id="IPR028098">
    <property type="entry name" value="Glyco_trans_4-like_N"/>
</dbReference>
<comment type="caution">
    <text evidence="4">The sequence shown here is derived from an EMBL/GenBank/DDBJ whole genome shotgun (WGS) entry which is preliminary data.</text>
</comment>
<evidence type="ECO:0000256" key="1">
    <source>
        <dbReference type="ARBA" id="ARBA00022676"/>
    </source>
</evidence>
<dbReference type="PANTHER" id="PTHR45947:SF13">
    <property type="entry name" value="TRANSFERASE"/>
    <property type="match status" value="1"/>
</dbReference>
<dbReference type="InterPro" id="IPR050194">
    <property type="entry name" value="Glycosyltransferase_grp1"/>
</dbReference>
<dbReference type="RefSeq" id="WP_345120799.1">
    <property type="nucleotide sequence ID" value="NZ_BAABAT010000001.1"/>
</dbReference>
<dbReference type="EMBL" id="BAABAT010000001">
    <property type="protein sequence ID" value="GAA4244102.1"/>
    <property type="molecule type" value="Genomic_DNA"/>
</dbReference>
<dbReference type="Pfam" id="PF13439">
    <property type="entry name" value="Glyco_transf_4"/>
    <property type="match status" value="1"/>
</dbReference>
<evidence type="ECO:0000256" key="2">
    <source>
        <dbReference type="ARBA" id="ARBA00022679"/>
    </source>
</evidence>
<dbReference type="CDD" id="cd03801">
    <property type="entry name" value="GT4_PimA-like"/>
    <property type="match status" value="1"/>
</dbReference>
<gene>
    <name evidence="4" type="ORF">GCM10022255_005820</name>
</gene>
<name>A0ABP8CW64_9ACTN</name>
<protein>
    <submittedName>
        <fullName evidence="4">Glycosyltransferase</fullName>
    </submittedName>
</protein>
<dbReference type="Gene3D" id="3.40.50.2000">
    <property type="entry name" value="Glycogen Phosphorylase B"/>
    <property type="match status" value="2"/>
</dbReference>
<dbReference type="SUPFAM" id="SSF53756">
    <property type="entry name" value="UDP-Glycosyltransferase/glycogen phosphorylase"/>
    <property type="match status" value="1"/>
</dbReference>
<sequence length="387" mass="41109">MKVVVAHNRYASGQPSGENVIVDAEIAQLGAAGVTVLPFLRSSDEIGTFSTAQKVLLPLSPIRNGDSQRALAALLKTEKPDLVHLHNPYPLISPAIVQTAHKHGVAVVHTVHNYRQVCAPGLYFRDGHICTECRGRAFPLPAVTHTCYRGSKAQSAVMAATLAYHRGTWKQVDHFIALTDRIAAHLADFGIPAERITVKPNGIPDSGAAPGPGEGFLYAGRLTPEKGLELVLDAWSRHPDGSLGPLRIVGDGPLRPRAERAAAERSDVTYLGPVDNAAVRAEIARAACVIAASTWHDVLPTIILEALSGGRPVLVTDRGGMPYLAGDAGWVVEPEPEALAAGLAEAHQGAAALAPVARARYESQFSPDVLTERLIGIYRDVAARRAA</sequence>
<evidence type="ECO:0000313" key="5">
    <source>
        <dbReference type="Proteomes" id="UP001500620"/>
    </source>
</evidence>
<organism evidence="4 5">
    <name type="scientific">Dactylosporangium darangshiense</name>
    <dbReference type="NCBI Taxonomy" id="579108"/>
    <lineage>
        <taxon>Bacteria</taxon>
        <taxon>Bacillati</taxon>
        <taxon>Actinomycetota</taxon>
        <taxon>Actinomycetes</taxon>
        <taxon>Micromonosporales</taxon>
        <taxon>Micromonosporaceae</taxon>
        <taxon>Dactylosporangium</taxon>
    </lineage>
</organism>
<keyword evidence="1" id="KW-0328">Glycosyltransferase</keyword>